<comment type="function">
    <text evidence="8">Acts as a protein folding chaperone for elongation factor 1-alpha.</text>
</comment>
<feature type="domain" description="Zinc finger ZPR1-type" evidence="10">
    <location>
        <begin position="235"/>
        <end position="400"/>
    </location>
</feature>
<dbReference type="InterPro" id="IPR042452">
    <property type="entry name" value="ZPR1_Znf1/2"/>
</dbReference>
<keyword evidence="12" id="KW-1185">Reference proteome</keyword>
<dbReference type="InterPro" id="IPR042451">
    <property type="entry name" value="ZPR1_A/B_dom"/>
</dbReference>
<feature type="compositionally biased region" description="Acidic residues" evidence="9">
    <location>
        <begin position="417"/>
        <end position="427"/>
    </location>
</feature>
<evidence type="ECO:0000256" key="6">
    <source>
        <dbReference type="ARBA" id="ARBA00022833"/>
    </source>
</evidence>
<evidence type="ECO:0000256" key="5">
    <source>
        <dbReference type="ARBA" id="ARBA00022771"/>
    </source>
</evidence>
<name>A0A0N1NY67_9EURO</name>
<dbReference type="GO" id="GO:0005634">
    <property type="term" value="C:nucleus"/>
    <property type="evidence" value="ECO:0007669"/>
    <property type="project" value="UniProtKB-SubCell"/>
</dbReference>
<dbReference type="PANTHER" id="PTHR10876">
    <property type="entry name" value="ZINC FINGER PROTEIN ZPR1"/>
    <property type="match status" value="1"/>
</dbReference>
<dbReference type="GO" id="GO:0008270">
    <property type="term" value="F:zinc ion binding"/>
    <property type="evidence" value="ECO:0007669"/>
    <property type="project" value="UniProtKB-KW"/>
</dbReference>
<dbReference type="STRING" id="1664694.A0A0N1NY67"/>
<dbReference type="FunFam" id="2.20.25.420:FF:000002">
    <property type="entry name" value="Zinc finger protein ZPR1"/>
    <property type="match status" value="1"/>
</dbReference>
<evidence type="ECO:0000256" key="2">
    <source>
        <dbReference type="ARBA" id="ARBA00008354"/>
    </source>
</evidence>
<feature type="compositionally biased region" description="Basic and acidic residues" evidence="9">
    <location>
        <begin position="437"/>
        <end position="457"/>
    </location>
</feature>
<keyword evidence="3" id="KW-0479">Metal-binding</keyword>
<dbReference type="VEuPathDB" id="FungiDB:AB675_12090"/>
<evidence type="ECO:0000313" key="12">
    <source>
        <dbReference type="Proteomes" id="UP000038010"/>
    </source>
</evidence>
<dbReference type="EMBL" id="LFJN01000019">
    <property type="protein sequence ID" value="KPI38452.1"/>
    <property type="molecule type" value="Genomic_DNA"/>
</dbReference>
<proteinExistence type="inferred from homology"/>
<comment type="subcellular location">
    <subcellularLocation>
        <location evidence="1">Nucleus</location>
    </subcellularLocation>
</comment>
<comment type="caution">
    <text evidence="11">The sequence shown here is derived from an EMBL/GenBank/DDBJ whole genome shotgun (WGS) entry which is preliminary data.</text>
</comment>
<dbReference type="Gene3D" id="2.60.120.1040">
    <property type="entry name" value="ZPR1, A/B domain"/>
    <property type="match status" value="2"/>
</dbReference>
<keyword evidence="5" id="KW-0863">Zinc-finger</keyword>
<dbReference type="Pfam" id="PF03367">
    <property type="entry name" value="Zn_ribbon_ZPR1"/>
    <property type="match status" value="2"/>
</dbReference>
<dbReference type="RefSeq" id="XP_017998415.1">
    <property type="nucleotide sequence ID" value="XM_018140993.1"/>
</dbReference>
<keyword evidence="6" id="KW-0862">Zinc</keyword>
<evidence type="ECO:0000256" key="3">
    <source>
        <dbReference type="ARBA" id="ARBA00022723"/>
    </source>
</evidence>
<evidence type="ECO:0000256" key="8">
    <source>
        <dbReference type="ARBA" id="ARBA00054139"/>
    </source>
</evidence>
<dbReference type="PANTHER" id="PTHR10876:SF0">
    <property type="entry name" value="ZINC FINGER PROTEIN ZPR1"/>
    <property type="match status" value="1"/>
</dbReference>
<keyword evidence="7" id="KW-0539">Nucleus</keyword>
<feature type="domain" description="Zinc finger ZPR1-type" evidence="10">
    <location>
        <begin position="21"/>
        <end position="178"/>
    </location>
</feature>
<dbReference type="InterPro" id="IPR056180">
    <property type="entry name" value="ZPR1_jr_dom"/>
</dbReference>
<dbReference type="Proteomes" id="UP000038010">
    <property type="component" value="Unassembled WGS sequence"/>
</dbReference>
<evidence type="ECO:0000256" key="9">
    <source>
        <dbReference type="SAM" id="MobiDB-lite"/>
    </source>
</evidence>
<gene>
    <name evidence="11" type="ORF">AB675_12090</name>
</gene>
<dbReference type="Pfam" id="PF22794">
    <property type="entry name" value="jr-ZPR1"/>
    <property type="match status" value="2"/>
</dbReference>
<evidence type="ECO:0000259" key="10">
    <source>
        <dbReference type="SMART" id="SM00709"/>
    </source>
</evidence>
<reference evidence="11 12" key="1">
    <citation type="submission" date="2015-06" db="EMBL/GenBank/DDBJ databases">
        <title>Draft genome of the ant-associated black yeast Phialophora attae CBS 131958.</title>
        <authorList>
            <person name="Moreno L.F."/>
            <person name="Stielow B.J."/>
            <person name="de Hoog S."/>
            <person name="Vicente V.A."/>
            <person name="Weiss V.A."/>
            <person name="de Vries M."/>
            <person name="Cruz L.M."/>
            <person name="Souza E.M."/>
        </authorList>
    </citation>
    <scope>NUCLEOTIDE SEQUENCE [LARGE SCALE GENOMIC DNA]</scope>
    <source>
        <strain evidence="11 12">CBS 131958</strain>
    </source>
</reference>
<comment type="similarity">
    <text evidence="2">Belongs to the ZPR1 family.</text>
</comment>
<dbReference type="AlphaFoldDB" id="A0A0N1NY67"/>
<sequence>MATEDVVHADPNDVGLYEIESLCMSCEENGMTRILPIKIPFFKDILLESFSCEHCGFSNNTVKSAGEIQAKGSRYTFKLQQPADFQRQIVRNDTGIFRIENIDLEMPPGPGQFTNLEGLFTKIQTDLQHDQPIRLATQKELHDALEVIIDKLKAMLAGTAFPITVTIDDPSGNSFIAPSTDDTHGQYARHDYIRTHAQNIQLGLATDDDNGEADQITDAMAGVNVVDAEIYELPTTCPACTKPCTINAKRTNIPHFKEVIIMATVCDECGYRTSDVKTGGAVPEKGKRITLQVRTLVDLSRDILKSETAALKSTALGLEVQPGTLGGRFTTVEGLLAQVREQLHGQIFDTDGDLAGGDSMASETRQQWDGFFDKLDRAMKAEVEFDVTLEDPLANSFVQKNVDGDEKDPQIQVEEYERTDEENEELGLNDMNVEGYESGHEREQVEEREAEREREAEAASTNGHAEDDAAATATTTADGRA</sequence>
<protein>
    <submittedName>
        <fullName evidence="11">Zinc finger protein ZPR1</fullName>
    </submittedName>
</protein>
<keyword evidence="4" id="KW-0677">Repeat</keyword>
<dbReference type="InterPro" id="IPR040141">
    <property type="entry name" value="ZPR1"/>
</dbReference>
<organism evidence="11 12">
    <name type="scientific">Cyphellophora attinorum</name>
    <dbReference type="NCBI Taxonomy" id="1664694"/>
    <lineage>
        <taxon>Eukaryota</taxon>
        <taxon>Fungi</taxon>
        <taxon>Dikarya</taxon>
        <taxon>Ascomycota</taxon>
        <taxon>Pezizomycotina</taxon>
        <taxon>Eurotiomycetes</taxon>
        <taxon>Chaetothyriomycetidae</taxon>
        <taxon>Chaetothyriales</taxon>
        <taxon>Cyphellophoraceae</taxon>
        <taxon>Cyphellophora</taxon>
    </lineage>
</organism>
<dbReference type="FunFam" id="2.60.120.1040:FF:000001">
    <property type="entry name" value="Zinc finger protein ZPR1"/>
    <property type="match status" value="1"/>
</dbReference>
<accession>A0A0N1NY67</accession>
<evidence type="ECO:0000256" key="4">
    <source>
        <dbReference type="ARBA" id="ARBA00022737"/>
    </source>
</evidence>
<dbReference type="GeneID" id="28732874"/>
<evidence type="ECO:0000256" key="7">
    <source>
        <dbReference type="ARBA" id="ARBA00023242"/>
    </source>
</evidence>
<dbReference type="SMART" id="SM00709">
    <property type="entry name" value="Zpr1"/>
    <property type="match status" value="2"/>
</dbReference>
<dbReference type="FunFam" id="2.20.25.420:FF:000001">
    <property type="entry name" value="Zinc finger protein ZPR1"/>
    <property type="match status" value="1"/>
</dbReference>
<feature type="region of interest" description="Disordered" evidence="9">
    <location>
        <begin position="416"/>
        <end position="481"/>
    </location>
</feature>
<dbReference type="Gene3D" id="2.20.25.420">
    <property type="entry name" value="ZPR1, zinc finger domain"/>
    <property type="match status" value="2"/>
</dbReference>
<evidence type="ECO:0000313" key="11">
    <source>
        <dbReference type="EMBL" id="KPI38452.1"/>
    </source>
</evidence>
<dbReference type="InterPro" id="IPR004457">
    <property type="entry name" value="Znf_ZPR1"/>
</dbReference>
<dbReference type="OrthoDB" id="308464at2759"/>
<dbReference type="NCBIfam" id="TIGR00310">
    <property type="entry name" value="ZPR1_znf"/>
    <property type="match status" value="2"/>
</dbReference>
<evidence type="ECO:0000256" key="1">
    <source>
        <dbReference type="ARBA" id="ARBA00004123"/>
    </source>
</evidence>
<feature type="compositionally biased region" description="Low complexity" evidence="9">
    <location>
        <begin position="470"/>
        <end position="481"/>
    </location>
</feature>